<accession>A0A9Q0S0A4</accession>
<sequence>MKRLGIPSWKIVDHDSNATSYNKYNYQWNKVFDVVFPVAFFIPSSVCDVQATVKCGWAARIQLVPNSGGHSYAGLSLGTNHSIVVDFRYMNSIDINDEDESFTVGPGALVGPINAKLWRNGGWGIALGNCMTVAIGGHGIGGGYGIYSTLYGLVIDNLLEIEMVDAQGNAVTVNPNRNSDLWWAMRGVGPGYIGLVTSYKLKMFKAKNLKLTHVRVAYKNKDLPLVVEQYTKWLDWAKRNNESVNAIVSATSDNHSAGFEFTGSGVEVHLVHIQDPDIQPTSSEAVLNAYPKYFTNSTRTEVQTASYIDVLIATSYTPIAPSKTLSVADGTFENIREKKLDFFLSLTKEMATITYSYTKSYFVDKKFRAKDLIDAQKVFAKITPNPIVWFTSEQGAVAAPRSTDCAYVHRDNLYNVRVRFDGPQYDDFLAAKSWIDEFVDVTRFMDKGETYQNFPEKNLKNYLHRYYGKNLNRLIRIKTKWDPYGYFRSEQSIPTLFQT</sequence>
<reference evidence="10" key="1">
    <citation type="submission" date="2022-07" db="EMBL/GenBank/DDBJ databases">
        <authorList>
            <person name="Trinca V."/>
            <person name="Uliana J.V.C."/>
            <person name="Torres T.T."/>
            <person name="Ward R.J."/>
            <person name="Monesi N."/>
        </authorList>
    </citation>
    <scope>NUCLEOTIDE SEQUENCE</scope>
    <source>
        <strain evidence="10">HSMRA1968</strain>
        <tissue evidence="10">Whole embryos</tissue>
    </source>
</reference>
<dbReference type="InterPro" id="IPR006094">
    <property type="entry name" value="Oxid_FAD_bind_N"/>
</dbReference>
<dbReference type="EMBL" id="WJQU01000003">
    <property type="protein sequence ID" value="KAJ6638688.1"/>
    <property type="molecule type" value="Genomic_DNA"/>
</dbReference>
<keyword evidence="8" id="KW-0576">Peroxisome</keyword>
<comment type="similarity">
    <text evidence="3">Belongs to the oxygen-dependent FAD-linked oxidoreductase family.</text>
</comment>
<dbReference type="Proteomes" id="UP001151699">
    <property type="component" value="Chromosome X"/>
</dbReference>
<keyword evidence="11" id="KW-1185">Reference proteome</keyword>
<evidence type="ECO:0000313" key="10">
    <source>
        <dbReference type="EMBL" id="KAJ6638688.1"/>
    </source>
</evidence>
<dbReference type="PROSITE" id="PS00862">
    <property type="entry name" value="OX2_COVAL_FAD"/>
    <property type="match status" value="1"/>
</dbReference>
<dbReference type="GO" id="GO:0016491">
    <property type="term" value="F:oxidoreductase activity"/>
    <property type="evidence" value="ECO:0007669"/>
    <property type="project" value="UniProtKB-KW"/>
</dbReference>
<evidence type="ECO:0000256" key="8">
    <source>
        <dbReference type="ARBA" id="ARBA00023140"/>
    </source>
</evidence>
<dbReference type="SUPFAM" id="SSF56176">
    <property type="entry name" value="FAD-binding/transporter-associated domain-like"/>
    <property type="match status" value="1"/>
</dbReference>
<name>A0A9Q0S0A4_9DIPT</name>
<evidence type="ECO:0000259" key="9">
    <source>
        <dbReference type="PROSITE" id="PS51387"/>
    </source>
</evidence>
<dbReference type="InterPro" id="IPR012951">
    <property type="entry name" value="BBE"/>
</dbReference>
<evidence type="ECO:0000256" key="5">
    <source>
        <dbReference type="ARBA" id="ARBA00022630"/>
    </source>
</evidence>
<dbReference type="PROSITE" id="PS51387">
    <property type="entry name" value="FAD_PCMH"/>
    <property type="match status" value="1"/>
</dbReference>
<organism evidence="10 11">
    <name type="scientific">Pseudolycoriella hygida</name>
    <dbReference type="NCBI Taxonomy" id="35572"/>
    <lineage>
        <taxon>Eukaryota</taxon>
        <taxon>Metazoa</taxon>
        <taxon>Ecdysozoa</taxon>
        <taxon>Arthropoda</taxon>
        <taxon>Hexapoda</taxon>
        <taxon>Insecta</taxon>
        <taxon>Pterygota</taxon>
        <taxon>Neoptera</taxon>
        <taxon>Endopterygota</taxon>
        <taxon>Diptera</taxon>
        <taxon>Nematocera</taxon>
        <taxon>Sciaroidea</taxon>
        <taxon>Sciaridae</taxon>
        <taxon>Pseudolycoriella</taxon>
    </lineage>
</organism>
<dbReference type="InterPro" id="IPR036318">
    <property type="entry name" value="FAD-bd_PCMH-like_sf"/>
</dbReference>
<dbReference type="Gene3D" id="3.30.465.10">
    <property type="match status" value="1"/>
</dbReference>
<dbReference type="AlphaFoldDB" id="A0A9Q0S0A4"/>
<dbReference type="InterPro" id="IPR016166">
    <property type="entry name" value="FAD-bd_PCMH"/>
</dbReference>
<dbReference type="OrthoDB" id="8250697at2759"/>
<dbReference type="Pfam" id="PF08031">
    <property type="entry name" value="BBE"/>
    <property type="match status" value="1"/>
</dbReference>
<keyword evidence="6" id="KW-0274">FAD</keyword>
<dbReference type="GO" id="GO:0005777">
    <property type="term" value="C:peroxisome"/>
    <property type="evidence" value="ECO:0007669"/>
    <property type="project" value="UniProtKB-SubCell"/>
</dbReference>
<evidence type="ECO:0000256" key="2">
    <source>
        <dbReference type="ARBA" id="ARBA00004275"/>
    </source>
</evidence>
<evidence type="ECO:0000256" key="4">
    <source>
        <dbReference type="ARBA" id="ARBA00011738"/>
    </source>
</evidence>
<evidence type="ECO:0000256" key="1">
    <source>
        <dbReference type="ARBA" id="ARBA00001974"/>
    </source>
</evidence>
<dbReference type="GO" id="GO:0071949">
    <property type="term" value="F:FAD binding"/>
    <property type="evidence" value="ECO:0007669"/>
    <property type="project" value="InterPro"/>
</dbReference>
<dbReference type="InterPro" id="IPR016169">
    <property type="entry name" value="FAD-bd_PCMH_sub2"/>
</dbReference>
<dbReference type="InterPro" id="IPR006093">
    <property type="entry name" value="Oxy_OxRdtase_FAD_BS"/>
</dbReference>
<evidence type="ECO:0000256" key="6">
    <source>
        <dbReference type="ARBA" id="ARBA00022827"/>
    </source>
</evidence>
<comment type="cofactor">
    <cofactor evidence="1">
        <name>FAD</name>
        <dbReference type="ChEBI" id="CHEBI:57692"/>
    </cofactor>
</comment>
<keyword evidence="5" id="KW-0285">Flavoprotein</keyword>
<proteinExistence type="inferred from homology"/>
<protein>
    <submittedName>
        <fullName evidence="10">Xylooligosaccharide oxidase</fullName>
    </submittedName>
</protein>
<evidence type="ECO:0000256" key="7">
    <source>
        <dbReference type="ARBA" id="ARBA00023002"/>
    </source>
</evidence>
<dbReference type="PANTHER" id="PTHR42973:SF39">
    <property type="entry name" value="FAD-BINDING PCMH-TYPE DOMAIN-CONTAINING PROTEIN"/>
    <property type="match status" value="1"/>
</dbReference>
<gene>
    <name evidence="10" type="primary">xylO_0</name>
    <name evidence="10" type="ORF">Bhyg_11425</name>
</gene>
<keyword evidence="7" id="KW-0560">Oxidoreductase</keyword>
<comment type="subunit">
    <text evidence="4">Homodimer.</text>
</comment>
<dbReference type="Pfam" id="PF01565">
    <property type="entry name" value="FAD_binding_4"/>
    <property type="match status" value="1"/>
</dbReference>
<comment type="caution">
    <text evidence="10">The sequence shown here is derived from an EMBL/GenBank/DDBJ whole genome shotgun (WGS) entry which is preliminary data.</text>
</comment>
<comment type="subcellular location">
    <subcellularLocation>
        <location evidence="2">Peroxisome</location>
    </subcellularLocation>
</comment>
<feature type="domain" description="FAD-binding PCMH-type" evidence="9">
    <location>
        <begin position="33"/>
        <end position="206"/>
    </location>
</feature>
<dbReference type="Gene3D" id="3.40.462.20">
    <property type="match status" value="1"/>
</dbReference>
<dbReference type="PANTHER" id="PTHR42973">
    <property type="entry name" value="BINDING OXIDOREDUCTASE, PUTATIVE (AFU_ORTHOLOGUE AFUA_1G17690)-RELATED"/>
    <property type="match status" value="1"/>
</dbReference>
<evidence type="ECO:0000313" key="11">
    <source>
        <dbReference type="Proteomes" id="UP001151699"/>
    </source>
</evidence>
<evidence type="ECO:0000256" key="3">
    <source>
        <dbReference type="ARBA" id="ARBA00005466"/>
    </source>
</evidence>
<dbReference type="InterPro" id="IPR050416">
    <property type="entry name" value="FAD-linked_Oxidoreductase"/>
</dbReference>